<organism evidence="4 5">
    <name type="scientific">Deinococcus yavapaiensis KR-236</name>
    <dbReference type="NCBI Taxonomy" id="694435"/>
    <lineage>
        <taxon>Bacteria</taxon>
        <taxon>Thermotogati</taxon>
        <taxon>Deinococcota</taxon>
        <taxon>Deinococci</taxon>
        <taxon>Deinococcales</taxon>
        <taxon>Deinococcaceae</taxon>
        <taxon>Deinococcus</taxon>
    </lineage>
</organism>
<feature type="compositionally biased region" description="Polar residues" evidence="1">
    <location>
        <begin position="332"/>
        <end position="342"/>
    </location>
</feature>
<evidence type="ECO:0000313" key="5">
    <source>
        <dbReference type="Proteomes" id="UP000248326"/>
    </source>
</evidence>
<evidence type="ECO:0000256" key="2">
    <source>
        <dbReference type="SAM" id="Phobius"/>
    </source>
</evidence>
<keyword evidence="2" id="KW-1133">Transmembrane helix</keyword>
<dbReference type="CDD" id="cd00143">
    <property type="entry name" value="PP2Cc"/>
    <property type="match status" value="1"/>
</dbReference>
<dbReference type="PANTHER" id="PTHR47992">
    <property type="entry name" value="PROTEIN PHOSPHATASE"/>
    <property type="match status" value="1"/>
</dbReference>
<feature type="transmembrane region" description="Helical" evidence="2">
    <location>
        <begin position="303"/>
        <end position="320"/>
    </location>
</feature>
<dbReference type="Proteomes" id="UP000248326">
    <property type="component" value="Unassembled WGS sequence"/>
</dbReference>
<keyword evidence="5" id="KW-1185">Reference proteome</keyword>
<dbReference type="InterPro" id="IPR036457">
    <property type="entry name" value="PPM-type-like_dom_sf"/>
</dbReference>
<accession>A0A318S4C5</accession>
<dbReference type="InterPro" id="IPR001932">
    <property type="entry name" value="PPM-type_phosphatase-like_dom"/>
</dbReference>
<dbReference type="SUPFAM" id="SSF81606">
    <property type="entry name" value="PP2C-like"/>
    <property type="match status" value="1"/>
</dbReference>
<evidence type="ECO:0000259" key="3">
    <source>
        <dbReference type="PROSITE" id="PS51746"/>
    </source>
</evidence>
<sequence length="352" mass="37274">MVGEASHVTPTLRARAVTDAGRERSLNEDAALLVPLPTGGLFAVADGMGGHAAGEVASQLALEELRDAFELAEGNTPSRLVRALQAANGAVHSQAVGNQAGMGTTLAAVLIDGGVALVANVGDSRVYLWRGRELRQLSRDHSWVAEQVRKGFLTEQEGRSHAWRNVVSNAMGSEAALSLDLFGIPLERGDRFLICSDGVTDVLSDEQLAELLAREDDLGILLPDLVKLANDHGGPDNITAIVIDVTTLLAKPRYTLPVLHPNGPVAAATLARATKRSSAAYVTLAVLYLTLLGMIVLPEYRNLIALIGGGGLAVLLFSTVRARRPRKGRGATRSTADISLQENSDEATRLHP</sequence>
<dbReference type="GO" id="GO:0004722">
    <property type="term" value="F:protein serine/threonine phosphatase activity"/>
    <property type="evidence" value="ECO:0007669"/>
    <property type="project" value="InterPro"/>
</dbReference>
<dbReference type="Gene3D" id="3.60.40.10">
    <property type="entry name" value="PPM-type phosphatase domain"/>
    <property type="match status" value="1"/>
</dbReference>
<dbReference type="Pfam" id="PF13672">
    <property type="entry name" value="PP2C_2"/>
    <property type="match status" value="1"/>
</dbReference>
<dbReference type="AlphaFoldDB" id="A0A318S4C5"/>
<evidence type="ECO:0000256" key="1">
    <source>
        <dbReference type="SAM" id="MobiDB-lite"/>
    </source>
</evidence>
<proteinExistence type="predicted"/>
<name>A0A318S4C5_9DEIO</name>
<dbReference type="InterPro" id="IPR015655">
    <property type="entry name" value="PP2C"/>
</dbReference>
<comment type="caution">
    <text evidence="4">The sequence shown here is derived from an EMBL/GenBank/DDBJ whole genome shotgun (WGS) entry which is preliminary data.</text>
</comment>
<protein>
    <submittedName>
        <fullName evidence="4">Protein phosphatase</fullName>
    </submittedName>
</protein>
<dbReference type="EMBL" id="QJSX01000014">
    <property type="protein sequence ID" value="PYE51908.1"/>
    <property type="molecule type" value="Genomic_DNA"/>
</dbReference>
<feature type="transmembrane region" description="Helical" evidence="2">
    <location>
        <begin position="279"/>
        <end position="297"/>
    </location>
</feature>
<keyword evidence="2" id="KW-0472">Membrane</keyword>
<dbReference type="SMART" id="SM00331">
    <property type="entry name" value="PP2C_SIG"/>
    <property type="match status" value="1"/>
</dbReference>
<reference evidence="4 5" key="1">
    <citation type="submission" date="2018-06" db="EMBL/GenBank/DDBJ databases">
        <title>Genomic Encyclopedia of Type Strains, Phase IV (KMG-IV): sequencing the most valuable type-strain genomes for metagenomic binning, comparative biology and taxonomic classification.</title>
        <authorList>
            <person name="Goeker M."/>
        </authorList>
    </citation>
    <scope>NUCLEOTIDE SEQUENCE [LARGE SCALE GENOMIC DNA]</scope>
    <source>
        <strain evidence="4 5">DSM 18048</strain>
    </source>
</reference>
<evidence type="ECO:0000313" key="4">
    <source>
        <dbReference type="EMBL" id="PYE51908.1"/>
    </source>
</evidence>
<keyword evidence="2" id="KW-0812">Transmembrane</keyword>
<feature type="domain" description="PPM-type phosphatase" evidence="3">
    <location>
        <begin position="13"/>
        <end position="245"/>
    </location>
</feature>
<dbReference type="PROSITE" id="PS51746">
    <property type="entry name" value="PPM_2"/>
    <property type="match status" value="1"/>
</dbReference>
<dbReference type="SMART" id="SM00332">
    <property type="entry name" value="PP2Cc"/>
    <property type="match status" value="1"/>
</dbReference>
<feature type="region of interest" description="Disordered" evidence="1">
    <location>
        <begin position="326"/>
        <end position="352"/>
    </location>
</feature>
<gene>
    <name evidence="4" type="ORF">DES52_114109</name>
</gene>